<dbReference type="KEGG" id="upa:UPA3_0633"/>
<feature type="transmembrane region" description="Helical" evidence="1">
    <location>
        <begin position="20"/>
        <end position="48"/>
    </location>
</feature>
<evidence type="ECO:0000313" key="2">
    <source>
        <dbReference type="EMBL" id="ACA33201.1"/>
    </source>
</evidence>
<dbReference type="EMBL" id="CP000942">
    <property type="protein sequence ID" value="ACA33201.1"/>
    <property type="molecule type" value="Genomic_DNA"/>
</dbReference>
<keyword evidence="1" id="KW-0472">Membrane</keyword>
<sequence>MKIVLEELKDYLIGKLYFKYKFIGVFISIFLAGWLISFITNLILALNYGYNEKLLNYKKYLDFTILTCISFLMLFITIIYLLWINCHNSTARYLILKINKYPPKKPIKNLPFIFFRLAYYTFNIRQKIQYQQKQIYKYLISFNEYV</sequence>
<organism evidence="2 3">
    <name type="scientific">Ureaplasma parvum serovar 3 (strain ATCC 27815 / 27 / NCTC 11736)</name>
    <dbReference type="NCBI Taxonomy" id="505682"/>
    <lineage>
        <taxon>Bacteria</taxon>
        <taxon>Bacillati</taxon>
        <taxon>Mycoplasmatota</taxon>
        <taxon>Mycoplasmoidales</taxon>
        <taxon>Mycoplasmoidaceae</taxon>
        <taxon>Ureaplasma</taxon>
    </lineage>
</organism>
<dbReference type="HOGENOM" id="CLU_1776667_0_0_14"/>
<keyword evidence="1" id="KW-1133">Transmembrane helix</keyword>
<evidence type="ECO:0000313" key="3">
    <source>
        <dbReference type="Proteomes" id="UP000002162"/>
    </source>
</evidence>
<keyword evidence="1" id="KW-0812">Transmembrane</keyword>
<dbReference type="RefSeq" id="WP_006688427.1">
    <property type="nucleotide sequence ID" value="NC_010503.1"/>
</dbReference>
<proteinExistence type="predicted"/>
<feature type="transmembrane region" description="Helical" evidence="1">
    <location>
        <begin position="60"/>
        <end position="83"/>
    </location>
</feature>
<name>A0A2C9DYZ4_UREP2</name>
<dbReference type="GeneID" id="29672769"/>
<dbReference type="Proteomes" id="UP000002162">
    <property type="component" value="Chromosome"/>
</dbReference>
<protein>
    <submittedName>
        <fullName evidence="2">Uncharacterized protein</fullName>
    </submittedName>
</protein>
<gene>
    <name evidence="2" type="ordered locus">UPA3_0633</name>
</gene>
<evidence type="ECO:0000256" key="1">
    <source>
        <dbReference type="SAM" id="Phobius"/>
    </source>
</evidence>
<accession>A0A2C9DYZ4</accession>
<dbReference type="AlphaFoldDB" id="A0A2C9DYZ4"/>
<reference evidence="2 3" key="1">
    <citation type="submission" date="2008-02" db="EMBL/GenBank/DDBJ databases">
        <title>Genome sequence of Ureaplasma parvum serovar 3.</title>
        <authorList>
            <person name="Methe B.A."/>
            <person name="Glass J."/>
            <person name="Waites K."/>
            <person name="Shrivastava S."/>
        </authorList>
    </citation>
    <scope>NUCLEOTIDE SEQUENCE [LARGE SCALE GENOMIC DNA]</scope>
    <source>
        <strain evidence="3">ATCC 27815 / 27 / NCTC 11736</strain>
    </source>
</reference>